<dbReference type="Proteomes" id="UP000009011">
    <property type="component" value="Chromosome"/>
</dbReference>
<accession>I6Z9F8</accession>
<dbReference type="eggNOG" id="COG2922">
    <property type="taxonomic scope" value="Bacteria"/>
</dbReference>
<dbReference type="EMBL" id="CP003557">
    <property type="protein sequence ID" value="AFN75775.1"/>
    <property type="molecule type" value="Genomic_DNA"/>
</dbReference>
<gene>
    <name evidence="1" type="ordered locus">MROS_2545</name>
</gene>
<dbReference type="HOGENOM" id="CLU_1658735_0_0_10"/>
<sequence>MDNMKPKVIEIISKILDGLGKGKSLEELNKYFSQKKKYDKQTLSIAFSLIYDKIILQNSFQMLEEKAGIHKSRKSFRFLTEEEKDVLGVENYNYLMHLINVGLINPTTLEDILEQISMFPENKVSRNELNWIVLLSLVDFESDVPPGSRILLYTSDSVN</sequence>
<proteinExistence type="predicted"/>
<reference evidence="1 2" key="1">
    <citation type="journal article" date="2013" name="PLoS ONE">
        <title>Genomic analysis of Melioribacter roseus, facultatively anaerobic organotrophic bacterium representing a novel deep lineage within Bacteriodetes/Chlorobi group.</title>
        <authorList>
            <person name="Kadnikov V.V."/>
            <person name="Mardanov A.V."/>
            <person name="Podosokorskaya O.A."/>
            <person name="Gavrilov S.N."/>
            <person name="Kublanov I.V."/>
            <person name="Beletsky A.V."/>
            <person name="Bonch-Osmolovskaya E.A."/>
            <person name="Ravin N.V."/>
        </authorList>
    </citation>
    <scope>NUCLEOTIDE SEQUENCE [LARGE SCALE GENOMIC DNA]</scope>
    <source>
        <strain evidence="2">JCM 17771 / P3M-2</strain>
    </source>
</reference>
<evidence type="ECO:0000313" key="2">
    <source>
        <dbReference type="Proteomes" id="UP000009011"/>
    </source>
</evidence>
<organism evidence="1 2">
    <name type="scientific">Melioribacter roseus (strain DSM 23840 / JCM 17771 / VKM B-2668 / P3M-2)</name>
    <dbReference type="NCBI Taxonomy" id="1191523"/>
    <lineage>
        <taxon>Bacteria</taxon>
        <taxon>Pseudomonadati</taxon>
        <taxon>Ignavibacteriota</taxon>
        <taxon>Ignavibacteria</taxon>
        <taxon>Ignavibacteriales</taxon>
        <taxon>Melioribacteraceae</taxon>
        <taxon>Melioribacter</taxon>
    </lineage>
</organism>
<keyword evidence="2" id="KW-1185">Reference proteome</keyword>
<dbReference type="Pfam" id="PF04361">
    <property type="entry name" value="DUF494"/>
    <property type="match status" value="1"/>
</dbReference>
<dbReference type="STRING" id="1191523.MROS_2545"/>
<evidence type="ECO:0000313" key="1">
    <source>
        <dbReference type="EMBL" id="AFN75775.1"/>
    </source>
</evidence>
<dbReference type="AlphaFoldDB" id="I6Z9F8"/>
<dbReference type="RefSeq" id="WP_014857205.1">
    <property type="nucleotide sequence ID" value="NC_018178.1"/>
</dbReference>
<evidence type="ECO:0008006" key="3">
    <source>
        <dbReference type="Google" id="ProtNLM"/>
    </source>
</evidence>
<name>I6Z9F8_MELRP</name>
<dbReference type="InterPro" id="IPR007456">
    <property type="entry name" value="Smg"/>
</dbReference>
<dbReference type="KEGG" id="mro:MROS_2545"/>
<protein>
    <recommendedName>
        <fullName evidence="3">DUF494 family protein</fullName>
    </recommendedName>
</protein>